<evidence type="ECO:0000256" key="3">
    <source>
        <dbReference type="ARBA" id="ARBA00022516"/>
    </source>
</evidence>
<keyword evidence="3" id="KW-0444">Lipid biosynthesis</keyword>
<comment type="pathway">
    <text evidence="1">Lipid metabolism.</text>
</comment>
<evidence type="ECO:0000313" key="14">
    <source>
        <dbReference type="Proteomes" id="UP000183832"/>
    </source>
</evidence>
<feature type="domain" description="Cytidyltransferase-like" evidence="12">
    <location>
        <begin position="127"/>
        <end position="256"/>
    </location>
</feature>
<dbReference type="PANTHER" id="PTHR10739:SF13">
    <property type="entry name" value="CHOLINE-PHOSPHATE CYTIDYLYLTRANSFERASE"/>
    <property type="match status" value="1"/>
</dbReference>
<dbReference type="UniPathway" id="UPA00753">
    <property type="reaction ID" value="UER00739"/>
</dbReference>
<feature type="compositionally biased region" description="Polar residues" evidence="11">
    <location>
        <begin position="13"/>
        <end position="23"/>
    </location>
</feature>
<dbReference type="InterPro" id="IPR014729">
    <property type="entry name" value="Rossmann-like_a/b/a_fold"/>
</dbReference>
<evidence type="ECO:0000256" key="2">
    <source>
        <dbReference type="ARBA" id="ARBA00010101"/>
    </source>
</evidence>
<evidence type="ECO:0000256" key="1">
    <source>
        <dbReference type="ARBA" id="ARBA00005189"/>
    </source>
</evidence>
<evidence type="ECO:0000256" key="11">
    <source>
        <dbReference type="SAM" id="MobiDB-lite"/>
    </source>
</evidence>
<dbReference type="OrthoDB" id="17102at2759"/>
<keyword evidence="14" id="KW-1185">Reference proteome</keyword>
<keyword evidence="4" id="KW-0808">Transferase</keyword>
<comment type="similarity">
    <text evidence="2">Belongs to the cytidylyltransferase family.</text>
</comment>
<evidence type="ECO:0000256" key="7">
    <source>
        <dbReference type="ARBA" id="ARBA00023209"/>
    </source>
</evidence>
<dbReference type="EMBL" id="CVRI01000057">
    <property type="protein sequence ID" value="CRL02411.1"/>
    <property type="molecule type" value="Genomic_DNA"/>
</dbReference>
<dbReference type="CDD" id="cd02174">
    <property type="entry name" value="CCT"/>
    <property type="match status" value="1"/>
</dbReference>
<feature type="region of interest" description="Disordered" evidence="11">
    <location>
        <begin position="348"/>
        <end position="408"/>
    </location>
</feature>
<evidence type="ECO:0000313" key="13">
    <source>
        <dbReference type="EMBL" id="CRL02411.1"/>
    </source>
</evidence>
<dbReference type="NCBIfam" id="TIGR00125">
    <property type="entry name" value="cyt_tran_rel"/>
    <property type="match status" value="1"/>
</dbReference>
<dbReference type="EC" id="2.7.7.15" evidence="10"/>
<reference evidence="13 14" key="1">
    <citation type="submission" date="2015-04" db="EMBL/GenBank/DDBJ databases">
        <authorList>
            <person name="Syromyatnikov M.Y."/>
            <person name="Popov V.N."/>
        </authorList>
    </citation>
    <scope>NUCLEOTIDE SEQUENCE [LARGE SCALE GENOMIC DNA]</scope>
</reference>
<keyword evidence="7" id="KW-0594">Phospholipid biosynthesis</keyword>
<evidence type="ECO:0000256" key="5">
    <source>
        <dbReference type="ARBA" id="ARBA00022695"/>
    </source>
</evidence>
<feature type="compositionally biased region" description="Basic and acidic residues" evidence="11">
    <location>
        <begin position="367"/>
        <end position="383"/>
    </location>
</feature>
<dbReference type="InterPro" id="IPR041723">
    <property type="entry name" value="CCT"/>
</dbReference>
<accession>A0A1J1IQ98</accession>
<name>A0A1J1IQ98_9DIPT</name>
<proteinExistence type="inferred from homology"/>
<dbReference type="InterPro" id="IPR004821">
    <property type="entry name" value="Cyt_trans-like"/>
</dbReference>
<dbReference type="Gene3D" id="3.40.50.620">
    <property type="entry name" value="HUPs"/>
    <property type="match status" value="1"/>
</dbReference>
<dbReference type="FunFam" id="3.40.50.620:FF:000016">
    <property type="entry name" value="Putative choline-phosphate cytidylyltransferase B"/>
    <property type="match status" value="1"/>
</dbReference>
<dbReference type="InterPro" id="IPR045049">
    <property type="entry name" value="Pcy1-like"/>
</dbReference>
<keyword evidence="8" id="KW-1208">Phospholipid metabolism</keyword>
<protein>
    <recommendedName>
        <fullName evidence="10">choline-phosphate cytidylyltransferase</fullName>
        <ecNumber evidence="10">2.7.7.15</ecNumber>
    </recommendedName>
</protein>
<evidence type="ECO:0000256" key="6">
    <source>
        <dbReference type="ARBA" id="ARBA00023098"/>
    </source>
</evidence>
<evidence type="ECO:0000256" key="8">
    <source>
        <dbReference type="ARBA" id="ARBA00023264"/>
    </source>
</evidence>
<evidence type="ECO:0000256" key="10">
    <source>
        <dbReference type="ARBA" id="ARBA00026101"/>
    </source>
</evidence>
<keyword evidence="5" id="KW-0548">Nucleotidyltransferase</keyword>
<keyword evidence="6" id="KW-0443">Lipid metabolism</keyword>
<dbReference type="GO" id="GO:0031210">
    <property type="term" value="F:phosphatidylcholine binding"/>
    <property type="evidence" value="ECO:0007669"/>
    <property type="project" value="TreeGrafter"/>
</dbReference>
<evidence type="ECO:0000259" key="12">
    <source>
        <dbReference type="Pfam" id="PF01467"/>
    </source>
</evidence>
<gene>
    <name evidence="13" type="ORF">CLUMA_CG015315</name>
</gene>
<dbReference type="PANTHER" id="PTHR10739">
    <property type="entry name" value="CYTIDYLYLTRANSFERASE"/>
    <property type="match status" value="1"/>
</dbReference>
<dbReference type="Proteomes" id="UP000183832">
    <property type="component" value="Unassembled WGS sequence"/>
</dbReference>
<dbReference type="STRING" id="568069.A0A1J1IQ98"/>
<dbReference type="GO" id="GO:0004105">
    <property type="term" value="F:choline-phosphate cytidylyltransferase activity"/>
    <property type="evidence" value="ECO:0007669"/>
    <property type="project" value="UniProtKB-EC"/>
</dbReference>
<evidence type="ECO:0000256" key="9">
    <source>
        <dbReference type="ARBA" id="ARBA00025706"/>
    </source>
</evidence>
<organism evidence="13 14">
    <name type="scientific">Clunio marinus</name>
    <dbReference type="NCBI Taxonomy" id="568069"/>
    <lineage>
        <taxon>Eukaryota</taxon>
        <taxon>Metazoa</taxon>
        <taxon>Ecdysozoa</taxon>
        <taxon>Arthropoda</taxon>
        <taxon>Hexapoda</taxon>
        <taxon>Insecta</taxon>
        <taxon>Pterygota</taxon>
        <taxon>Neoptera</taxon>
        <taxon>Endopterygota</taxon>
        <taxon>Diptera</taxon>
        <taxon>Nematocera</taxon>
        <taxon>Chironomoidea</taxon>
        <taxon>Chironomidae</taxon>
        <taxon>Clunio</taxon>
    </lineage>
</organism>
<feature type="region of interest" description="Disordered" evidence="11">
    <location>
        <begin position="1"/>
        <end position="23"/>
    </location>
</feature>
<sequence>MTSRKRSHEASKTETPNNGLSSSLEEVNVVINGSNSSIDHSYQDNDTKSDQYYIRYPINRPTMAPNNIVPNISLKDVPLGNDVTICKPAPYSTDPEAIAEREACDYSQRINVDMARNGNCPRKVRVYTDGIYDLFHQGHARQMMQAKNVFPNSQVYLIIGCCSDELTHSLKGRTVMTDVERYEAIRHCRYVDEIIRDAPWKISDEFMEKYKIDFVAQDSTPYVSNGCDDVYKEIKEKGCFVATERTEGVSTSGIVARIVKDYDLYVRRNLQRGYTAKELNVSFLNEKKFRLQNKIDEMKHKGKKVIDDVKGDFIQKWEEKSNEFIRTFLMLFGRDNLSQIWDKSKGRIKDALHPRSPTRGMSPSLSEEDHYDNQRDQRHDSPPAKRAHHLSLTSDDDEDEEFLSPTATTFPSLGFTRSIRDGH</sequence>
<comment type="pathway">
    <text evidence="9">Phospholipid metabolism; phosphatidylcholine biosynthesis; phosphatidylcholine from phosphocholine: step 1/2.</text>
</comment>
<dbReference type="Pfam" id="PF01467">
    <property type="entry name" value="CTP_transf_like"/>
    <property type="match status" value="1"/>
</dbReference>
<dbReference type="SUPFAM" id="SSF52374">
    <property type="entry name" value="Nucleotidylyl transferase"/>
    <property type="match status" value="1"/>
</dbReference>
<evidence type="ECO:0000256" key="4">
    <source>
        <dbReference type="ARBA" id="ARBA00022679"/>
    </source>
</evidence>
<dbReference type="AlphaFoldDB" id="A0A1J1IQ98"/>